<protein>
    <recommendedName>
        <fullName evidence="4 6">Phosphatase NudJ</fullName>
        <ecNumber evidence="6">3.6.1.-</ecNumber>
    </recommendedName>
</protein>
<name>A0A060UXW0_9PROT</name>
<dbReference type="EC" id="3.6.1.-" evidence="6"/>
<reference evidence="9 11" key="3">
    <citation type="submission" date="2016-07" db="EMBL/GenBank/DDBJ databases">
        <title>Draft genome of a psychrotolerant acidophile Acidithiobacillus ferrivorans strain YL15.</title>
        <authorList>
            <person name="Peng T."/>
            <person name="Ma L."/>
            <person name="Nan M."/>
            <person name="An N."/>
            <person name="Wang M."/>
            <person name="Qiu G."/>
            <person name="Zeng W."/>
        </authorList>
    </citation>
    <scope>NUCLEOTIDE SEQUENCE [LARGE SCALE GENOMIC DNA]</scope>
    <source>
        <strain evidence="9 11">YL15</strain>
    </source>
</reference>
<keyword evidence="5 6" id="KW-0378">Hydrolase</keyword>
<dbReference type="InterPro" id="IPR000086">
    <property type="entry name" value="NUDIX_hydrolase_dom"/>
</dbReference>
<dbReference type="EMBL" id="CCCS020000049">
    <property type="protein sequence ID" value="CDQ11349.1"/>
    <property type="molecule type" value="Genomic_DNA"/>
</dbReference>
<dbReference type="GO" id="GO:0017110">
    <property type="term" value="F:nucleoside diphosphate phosphatase activity"/>
    <property type="evidence" value="ECO:0007669"/>
    <property type="project" value="InterPro"/>
</dbReference>
<evidence type="ECO:0000313" key="11">
    <source>
        <dbReference type="Proteomes" id="UP000093129"/>
    </source>
</evidence>
<evidence type="ECO:0000256" key="5">
    <source>
        <dbReference type="ARBA" id="ARBA00022801"/>
    </source>
</evidence>
<comment type="cofactor">
    <cofactor evidence="1 6">
        <name>Mg(2+)</name>
        <dbReference type="ChEBI" id="CHEBI:18420"/>
    </cofactor>
</comment>
<reference evidence="10 12" key="4">
    <citation type="submission" date="2017-03" db="EMBL/GenBank/DDBJ databases">
        <authorList>
            <person name="Regsiter A."/>
            <person name="William W."/>
        </authorList>
    </citation>
    <scope>NUCLEOTIDE SEQUENCE [LARGE SCALE GENOMIC DNA]</scope>
    <source>
        <strain evidence="10">PRJEB5721</strain>
    </source>
</reference>
<reference evidence="8" key="1">
    <citation type="submission" date="2014-03" db="EMBL/GenBank/DDBJ databases">
        <authorList>
            <person name="Genoscope - CEA"/>
        </authorList>
    </citation>
    <scope>NUCLEOTIDE SEQUENCE [LARGE SCALE GENOMIC DNA]</scope>
    <source>
        <strain evidence="8">CF27</strain>
    </source>
</reference>
<evidence type="ECO:0000313" key="8">
    <source>
        <dbReference type="EMBL" id="CDQ11349.1"/>
    </source>
</evidence>
<dbReference type="CDD" id="cd03675">
    <property type="entry name" value="NUDIX_Hydrolase"/>
    <property type="match status" value="1"/>
</dbReference>
<evidence type="ECO:0000313" key="10">
    <source>
        <dbReference type="EMBL" id="SMH67709.1"/>
    </source>
</evidence>
<dbReference type="InterPro" id="IPR033713">
    <property type="entry name" value="NudJ"/>
</dbReference>
<keyword evidence="6" id="KW-0460">Magnesium</keyword>
<dbReference type="Gene3D" id="3.90.79.10">
    <property type="entry name" value="Nucleoside Triphosphate Pyrophosphohydrolase"/>
    <property type="match status" value="1"/>
</dbReference>
<dbReference type="EMBL" id="LT841305">
    <property type="protein sequence ID" value="SMH67709.1"/>
    <property type="molecule type" value="Genomic_DNA"/>
</dbReference>
<feature type="domain" description="Nudix hydrolase" evidence="7">
    <location>
        <begin position="2"/>
        <end position="146"/>
    </location>
</feature>
<dbReference type="SUPFAM" id="SSF55811">
    <property type="entry name" value="Nudix"/>
    <property type="match status" value="1"/>
</dbReference>
<dbReference type="EMBL" id="MASQ01000097">
    <property type="protein sequence ID" value="OCB02333.1"/>
    <property type="molecule type" value="Genomic_DNA"/>
</dbReference>
<gene>
    <name evidence="6" type="primary">nudJ</name>
    <name evidence="10" type="ORF">AFERRI_50911</name>
    <name evidence="8" type="ORF">AFERRI_530244</name>
    <name evidence="9" type="ORF">BBC27_13445</name>
</gene>
<dbReference type="PANTHER" id="PTHR43222">
    <property type="entry name" value="NUDIX HYDROLASE 23"/>
    <property type="match status" value="1"/>
</dbReference>
<dbReference type="PROSITE" id="PS51462">
    <property type="entry name" value="NUDIX"/>
    <property type="match status" value="1"/>
</dbReference>
<dbReference type="InterPro" id="IPR020084">
    <property type="entry name" value="NUDIX_hydrolase_CS"/>
</dbReference>
<comment type="subunit">
    <text evidence="3 6">Monomer.</text>
</comment>
<evidence type="ECO:0000313" key="9">
    <source>
        <dbReference type="EMBL" id="OCB02333.1"/>
    </source>
</evidence>
<accession>A0A060UXW0</accession>
<proteinExistence type="inferred from homology"/>
<evidence type="ECO:0000256" key="1">
    <source>
        <dbReference type="ARBA" id="ARBA00001946"/>
    </source>
</evidence>
<dbReference type="AlphaFoldDB" id="A0A060UXW0"/>
<dbReference type="InterPro" id="IPR015797">
    <property type="entry name" value="NUDIX_hydrolase-like_dom_sf"/>
</dbReference>
<dbReference type="PANTHER" id="PTHR43222:SF11">
    <property type="entry name" value="PHOSPHATASE NUDJ"/>
    <property type="match status" value="1"/>
</dbReference>
<dbReference type="GO" id="GO:0017111">
    <property type="term" value="F:ribonucleoside triphosphate phosphatase activity"/>
    <property type="evidence" value="ECO:0007669"/>
    <property type="project" value="InterPro"/>
</dbReference>
<evidence type="ECO:0000256" key="3">
    <source>
        <dbReference type="ARBA" id="ARBA00011245"/>
    </source>
</evidence>
<dbReference type="Proteomes" id="UP000193925">
    <property type="component" value="Chromosome AFERRI"/>
</dbReference>
<evidence type="ECO:0000313" key="12">
    <source>
        <dbReference type="Proteomes" id="UP000193925"/>
    </source>
</evidence>
<reference evidence="8" key="2">
    <citation type="submission" date="2014-07" db="EMBL/GenBank/DDBJ databases">
        <title>Initial genome analysis of the psychrotolerant acidophile Acidithiobacillus ferrivorans CF27: insights into iron and sulfur oxidation pathways and into biofilm formation.</title>
        <authorList>
            <person name="Talla E."/>
            <person name="Hedrich S."/>
            <person name="Mangenot S."/>
            <person name="Ji B."/>
            <person name="Johnson D.B."/>
            <person name="Barbe V."/>
            <person name="Bonnefoy V."/>
        </authorList>
    </citation>
    <scope>NUCLEOTIDE SEQUENCE [LARGE SCALE GENOMIC DNA]</scope>
    <source>
        <strain evidence="8">CF27</strain>
    </source>
</reference>
<dbReference type="Pfam" id="PF00293">
    <property type="entry name" value="NUDIX"/>
    <property type="match status" value="1"/>
</dbReference>
<evidence type="ECO:0000256" key="2">
    <source>
        <dbReference type="ARBA" id="ARBA00007608"/>
    </source>
</evidence>
<dbReference type="RefSeq" id="WP_035194302.1">
    <property type="nucleotide sequence ID" value="NZ_CCCS020000049.1"/>
</dbReference>
<evidence type="ECO:0000256" key="6">
    <source>
        <dbReference type="RuleBase" id="RU364043"/>
    </source>
</evidence>
<keyword evidence="12" id="KW-1185">Reference proteome</keyword>
<comment type="similarity">
    <text evidence="2 6">Belongs to the Nudix hydrolase family. NudJ subfamily.</text>
</comment>
<sequence>MIWTPHVTVATVVEENGRFLLVEEVVGGRRCFNQPAGHWDPGETLLDAAVRETLEETGYTFQPEYLTGIYHWEFPEKNLTYLRFAFGGCLGPRDMSRALDTGIIGPAWLTPEEVAARQGEMRSVMVQRCVADYQAGKRYPLDLLHVGVD</sequence>
<dbReference type="PROSITE" id="PS00893">
    <property type="entry name" value="NUDIX_BOX"/>
    <property type="match status" value="1"/>
</dbReference>
<evidence type="ECO:0000256" key="4">
    <source>
        <dbReference type="ARBA" id="ARBA00015552"/>
    </source>
</evidence>
<dbReference type="Proteomes" id="UP000093129">
    <property type="component" value="Unassembled WGS sequence"/>
</dbReference>
<dbReference type="GO" id="GO:0004787">
    <property type="term" value="F:thiamine diphosphate phosphatase activity"/>
    <property type="evidence" value="ECO:0007669"/>
    <property type="project" value="InterPro"/>
</dbReference>
<organism evidence="8">
    <name type="scientific">Acidithiobacillus ferrivorans</name>
    <dbReference type="NCBI Taxonomy" id="160808"/>
    <lineage>
        <taxon>Bacteria</taxon>
        <taxon>Pseudomonadati</taxon>
        <taxon>Pseudomonadota</taxon>
        <taxon>Acidithiobacillia</taxon>
        <taxon>Acidithiobacillales</taxon>
        <taxon>Acidithiobacillaceae</taxon>
        <taxon>Acidithiobacillus</taxon>
    </lineage>
</organism>
<evidence type="ECO:0000259" key="7">
    <source>
        <dbReference type="PROSITE" id="PS51462"/>
    </source>
</evidence>